<protein>
    <submittedName>
        <fullName evidence="2">Uncharacterized protein</fullName>
    </submittedName>
</protein>
<sequence>CFYGVVINGSDINSPNRHGPVIHGPSSHGLVIQKPWSYYNGRVVYGCTVSMVLLSTVLVTMVQLSYGPYDVVIYAPSYHGNDYILSQLSIQDPVIHGLNSHDPVFYGYYSIHDPVVFSRSSASSCQWSL</sequence>
<comment type="caution">
    <text evidence="2">The sequence shown here is derived from an EMBL/GenBank/DDBJ whole genome shotgun (WGS) entry which is preliminary data.</text>
</comment>
<evidence type="ECO:0000313" key="2">
    <source>
        <dbReference type="EMBL" id="CAH1801123.1"/>
    </source>
</evidence>
<evidence type="ECO:0000313" key="3">
    <source>
        <dbReference type="Proteomes" id="UP000749559"/>
    </source>
</evidence>
<reference evidence="2" key="1">
    <citation type="submission" date="2022-03" db="EMBL/GenBank/DDBJ databases">
        <authorList>
            <person name="Martin C."/>
        </authorList>
    </citation>
    <scope>NUCLEOTIDE SEQUENCE</scope>
</reference>
<dbReference type="EMBL" id="CAIIXF020000012">
    <property type="protein sequence ID" value="CAH1801123.1"/>
    <property type="molecule type" value="Genomic_DNA"/>
</dbReference>
<keyword evidence="1" id="KW-1133">Transmembrane helix</keyword>
<accession>A0A8S4Q5E3</accession>
<evidence type="ECO:0000256" key="1">
    <source>
        <dbReference type="SAM" id="Phobius"/>
    </source>
</evidence>
<keyword evidence="1" id="KW-0812">Transmembrane</keyword>
<proteinExistence type="predicted"/>
<name>A0A8S4Q5E3_OWEFU</name>
<gene>
    <name evidence="2" type="ORF">OFUS_LOCUS24941</name>
</gene>
<feature type="non-terminal residue" evidence="2">
    <location>
        <position position="1"/>
    </location>
</feature>
<feature type="transmembrane region" description="Helical" evidence="1">
    <location>
        <begin position="43"/>
        <end position="66"/>
    </location>
</feature>
<dbReference type="AlphaFoldDB" id="A0A8S4Q5E3"/>
<keyword evidence="3" id="KW-1185">Reference proteome</keyword>
<organism evidence="2 3">
    <name type="scientific">Owenia fusiformis</name>
    <name type="common">Polychaete worm</name>
    <dbReference type="NCBI Taxonomy" id="6347"/>
    <lineage>
        <taxon>Eukaryota</taxon>
        <taxon>Metazoa</taxon>
        <taxon>Spiralia</taxon>
        <taxon>Lophotrochozoa</taxon>
        <taxon>Annelida</taxon>
        <taxon>Polychaeta</taxon>
        <taxon>Sedentaria</taxon>
        <taxon>Canalipalpata</taxon>
        <taxon>Sabellida</taxon>
        <taxon>Oweniida</taxon>
        <taxon>Oweniidae</taxon>
        <taxon>Owenia</taxon>
    </lineage>
</organism>
<dbReference type="Proteomes" id="UP000749559">
    <property type="component" value="Unassembled WGS sequence"/>
</dbReference>
<keyword evidence="1" id="KW-0472">Membrane</keyword>